<evidence type="ECO:0000313" key="2">
    <source>
        <dbReference type="Proteomes" id="UP001283361"/>
    </source>
</evidence>
<dbReference type="Proteomes" id="UP001283361">
    <property type="component" value="Unassembled WGS sequence"/>
</dbReference>
<proteinExistence type="predicted"/>
<keyword evidence="2" id="KW-1185">Reference proteome</keyword>
<sequence>RRIKSLRKTKYRTGQPFGQFTSLPLHSHQCDFWN</sequence>
<dbReference type="AlphaFoldDB" id="A0AAE1DP84"/>
<evidence type="ECO:0000313" key="1">
    <source>
        <dbReference type="EMBL" id="KAK3777195.1"/>
    </source>
</evidence>
<comment type="caution">
    <text evidence="1">The sequence shown here is derived from an EMBL/GenBank/DDBJ whole genome shotgun (WGS) entry which is preliminary data.</text>
</comment>
<dbReference type="EMBL" id="JAWDGP010003112">
    <property type="protein sequence ID" value="KAK3777195.1"/>
    <property type="molecule type" value="Genomic_DNA"/>
</dbReference>
<organism evidence="1 2">
    <name type="scientific">Elysia crispata</name>
    <name type="common">lettuce slug</name>
    <dbReference type="NCBI Taxonomy" id="231223"/>
    <lineage>
        <taxon>Eukaryota</taxon>
        <taxon>Metazoa</taxon>
        <taxon>Spiralia</taxon>
        <taxon>Lophotrochozoa</taxon>
        <taxon>Mollusca</taxon>
        <taxon>Gastropoda</taxon>
        <taxon>Heterobranchia</taxon>
        <taxon>Euthyneura</taxon>
        <taxon>Panpulmonata</taxon>
        <taxon>Sacoglossa</taxon>
        <taxon>Placobranchoidea</taxon>
        <taxon>Plakobranchidae</taxon>
        <taxon>Elysia</taxon>
    </lineage>
</organism>
<feature type="non-terminal residue" evidence="1">
    <location>
        <position position="1"/>
    </location>
</feature>
<protein>
    <submittedName>
        <fullName evidence="1">Uncharacterized protein</fullName>
    </submittedName>
</protein>
<reference evidence="1" key="1">
    <citation type="journal article" date="2023" name="G3 (Bethesda)">
        <title>A reference genome for the long-term kleptoplast-retaining sea slug Elysia crispata morphotype clarki.</title>
        <authorList>
            <person name="Eastman K.E."/>
            <person name="Pendleton A.L."/>
            <person name="Shaikh M.A."/>
            <person name="Suttiyut T."/>
            <person name="Ogas R."/>
            <person name="Tomko P."/>
            <person name="Gavelis G."/>
            <person name="Widhalm J.R."/>
            <person name="Wisecaver J.H."/>
        </authorList>
    </citation>
    <scope>NUCLEOTIDE SEQUENCE</scope>
    <source>
        <strain evidence="1">ECLA1</strain>
    </source>
</reference>
<gene>
    <name evidence="1" type="ORF">RRG08_065817</name>
</gene>
<name>A0AAE1DP84_9GAST</name>
<accession>A0AAE1DP84</accession>